<sequence length="51" mass="5840">MKALVQPLRAYKPVEPKTLGLILNQESFLLHHSRSILHSEFPTSILQLKCL</sequence>
<evidence type="ECO:0000313" key="1">
    <source>
        <dbReference type="EMBL" id="KAL3850994.1"/>
    </source>
</evidence>
<dbReference type="Proteomes" id="UP001634393">
    <property type="component" value="Unassembled WGS sequence"/>
</dbReference>
<keyword evidence="2" id="KW-1185">Reference proteome</keyword>
<name>A0ABD3UNA7_9LAMI</name>
<gene>
    <name evidence="1" type="ORF">ACJIZ3_012876</name>
</gene>
<organism evidence="1 2">
    <name type="scientific">Penstemon smallii</name>
    <dbReference type="NCBI Taxonomy" id="265156"/>
    <lineage>
        <taxon>Eukaryota</taxon>
        <taxon>Viridiplantae</taxon>
        <taxon>Streptophyta</taxon>
        <taxon>Embryophyta</taxon>
        <taxon>Tracheophyta</taxon>
        <taxon>Spermatophyta</taxon>
        <taxon>Magnoliopsida</taxon>
        <taxon>eudicotyledons</taxon>
        <taxon>Gunneridae</taxon>
        <taxon>Pentapetalae</taxon>
        <taxon>asterids</taxon>
        <taxon>lamiids</taxon>
        <taxon>Lamiales</taxon>
        <taxon>Plantaginaceae</taxon>
        <taxon>Cheloneae</taxon>
        <taxon>Penstemon</taxon>
    </lineage>
</organism>
<proteinExistence type="predicted"/>
<accession>A0ABD3UNA7</accession>
<reference evidence="1 2" key="1">
    <citation type="submission" date="2024-12" db="EMBL/GenBank/DDBJ databases">
        <title>The unique morphological basis and parallel evolutionary history of personate flowers in Penstemon.</title>
        <authorList>
            <person name="Depatie T.H."/>
            <person name="Wessinger C.A."/>
        </authorList>
    </citation>
    <scope>NUCLEOTIDE SEQUENCE [LARGE SCALE GENOMIC DNA]</scope>
    <source>
        <strain evidence="1">WTNN_2</strain>
        <tissue evidence="1">Leaf</tissue>
    </source>
</reference>
<dbReference type="EMBL" id="JBJXBP010000001">
    <property type="protein sequence ID" value="KAL3850994.1"/>
    <property type="molecule type" value="Genomic_DNA"/>
</dbReference>
<protein>
    <submittedName>
        <fullName evidence="1">Uncharacterized protein</fullName>
    </submittedName>
</protein>
<evidence type="ECO:0000313" key="2">
    <source>
        <dbReference type="Proteomes" id="UP001634393"/>
    </source>
</evidence>
<dbReference type="AlphaFoldDB" id="A0ABD3UNA7"/>
<comment type="caution">
    <text evidence="1">The sequence shown here is derived from an EMBL/GenBank/DDBJ whole genome shotgun (WGS) entry which is preliminary data.</text>
</comment>